<proteinExistence type="predicted"/>
<sequence>MRQFSHIIRSVRQKGMLSRSSRFMPLHFTLCFPSHFAFVVTLSFVFLPPFPSSSSCICFLASPSPPLFLLALFSAFLPLSHPHALLTPLFSLLRIYNHPRR</sequence>
<dbReference type="Proteomes" id="UP000790709">
    <property type="component" value="Unassembled WGS sequence"/>
</dbReference>
<dbReference type="EMBL" id="MU266718">
    <property type="protein sequence ID" value="KAH7918905.1"/>
    <property type="molecule type" value="Genomic_DNA"/>
</dbReference>
<accession>A0ACB8B069</accession>
<gene>
    <name evidence="1" type="ORF">BV22DRAFT_891904</name>
</gene>
<evidence type="ECO:0000313" key="1">
    <source>
        <dbReference type="EMBL" id="KAH7918905.1"/>
    </source>
</evidence>
<organism evidence="1 2">
    <name type="scientific">Leucogyrophana mollusca</name>
    <dbReference type="NCBI Taxonomy" id="85980"/>
    <lineage>
        <taxon>Eukaryota</taxon>
        <taxon>Fungi</taxon>
        <taxon>Dikarya</taxon>
        <taxon>Basidiomycota</taxon>
        <taxon>Agaricomycotina</taxon>
        <taxon>Agaricomycetes</taxon>
        <taxon>Agaricomycetidae</taxon>
        <taxon>Boletales</taxon>
        <taxon>Boletales incertae sedis</taxon>
        <taxon>Leucogyrophana</taxon>
    </lineage>
</organism>
<reference evidence="1" key="1">
    <citation type="journal article" date="2021" name="New Phytol.">
        <title>Evolutionary innovations through gain and loss of genes in the ectomycorrhizal Boletales.</title>
        <authorList>
            <person name="Wu G."/>
            <person name="Miyauchi S."/>
            <person name="Morin E."/>
            <person name="Kuo A."/>
            <person name="Drula E."/>
            <person name="Varga T."/>
            <person name="Kohler A."/>
            <person name="Feng B."/>
            <person name="Cao Y."/>
            <person name="Lipzen A."/>
            <person name="Daum C."/>
            <person name="Hundley H."/>
            <person name="Pangilinan J."/>
            <person name="Johnson J."/>
            <person name="Barry K."/>
            <person name="LaButti K."/>
            <person name="Ng V."/>
            <person name="Ahrendt S."/>
            <person name="Min B."/>
            <person name="Choi I.G."/>
            <person name="Park H."/>
            <person name="Plett J.M."/>
            <person name="Magnuson J."/>
            <person name="Spatafora J.W."/>
            <person name="Nagy L.G."/>
            <person name="Henrissat B."/>
            <person name="Grigoriev I.V."/>
            <person name="Yang Z.L."/>
            <person name="Xu J."/>
            <person name="Martin F.M."/>
        </authorList>
    </citation>
    <scope>NUCLEOTIDE SEQUENCE</scope>
    <source>
        <strain evidence="1">KUC20120723A-06</strain>
    </source>
</reference>
<protein>
    <submittedName>
        <fullName evidence="1">Uncharacterized protein</fullName>
    </submittedName>
</protein>
<comment type="caution">
    <text evidence="1">The sequence shown here is derived from an EMBL/GenBank/DDBJ whole genome shotgun (WGS) entry which is preliminary data.</text>
</comment>
<evidence type="ECO:0000313" key="2">
    <source>
        <dbReference type="Proteomes" id="UP000790709"/>
    </source>
</evidence>
<name>A0ACB8B069_9AGAM</name>
<keyword evidence="2" id="KW-1185">Reference proteome</keyword>